<organism evidence="2">
    <name type="scientific">Rheinheimera sp. BAL341</name>
    <dbReference type="NCBI Taxonomy" id="1708203"/>
    <lineage>
        <taxon>Bacteria</taxon>
        <taxon>Pseudomonadati</taxon>
        <taxon>Pseudomonadota</taxon>
        <taxon>Gammaproteobacteria</taxon>
        <taxon>Chromatiales</taxon>
        <taxon>Chromatiaceae</taxon>
        <taxon>Rheinheimera</taxon>
    </lineage>
</organism>
<protein>
    <recommendedName>
        <fullName evidence="3">Orphan protein</fullName>
    </recommendedName>
</protein>
<dbReference type="AlphaFoldDB" id="A0A486XVA0"/>
<proteinExistence type="predicted"/>
<feature type="signal peptide" evidence="1">
    <location>
        <begin position="1"/>
        <end position="21"/>
    </location>
</feature>
<dbReference type="EMBL" id="CAAJGR010000034">
    <property type="protein sequence ID" value="VHO06436.1"/>
    <property type="molecule type" value="Genomic_DNA"/>
</dbReference>
<accession>A0A486XVA0</accession>
<keyword evidence="1" id="KW-0732">Signal</keyword>
<evidence type="ECO:0000313" key="2">
    <source>
        <dbReference type="EMBL" id="VHO06436.1"/>
    </source>
</evidence>
<feature type="chain" id="PRO_5019779569" description="Orphan protein" evidence="1">
    <location>
        <begin position="22"/>
        <end position="121"/>
    </location>
</feature>
<reference evidence="2" key="1">
    <citation type="submission" date="2019-04" db="EMBL/GenBank/DDBJ databases">
        <authorList>
            <person name="Brambilla D."/>
        </authorList>
    </citation>
    <scope>NUCLEOTIDE SEQUENCE</scope>
    <source>
        <strain evidence="2">BAL1</strain>
    </source>
</reference>
<sequence length="121" mass="13041">MKLLTVTVLSSLALLSANSQASNNNYVYSNTEYCQLAGGNITAAHLDAYSRKLGFTPTAQECRTLTAATAENNATAVQQDVRKLLKEALKGSALRPSAALSHKLQAMSEQERELALQNLWG</sequence>
<evidence type="ECO:0000256" key="1">
    <source>
        <dbReference type="SAM" id="SignalP"/>
    </source>
</evidence>
<evidence type="ECO:0008006" key="3">
    <source>
        <dbReference type="Google" id="ProtNLM"/>
    </source>
</evidence>
<gene>
    <name evidence="2" type="ORF">BAL341_3453</name>
</gene>
<name>A0A486XVA0_9GAMM</name>